<organism evidence="2 3">
    <name type="scientific">Gimesia maris</name>
    <dbReference type="NCBI Taxonomy" id="122"/>
    <lineage>
        <taxon>Bacteria</taxon>
        <taxon>Pseudomonadati</taxon>
        <taxon>Planctomycetota</taxon>
        <taxon>Planctomycetia</taxon>
        <taxon>Planctomycetales</taxon>
        <taxon>Planctomycetaceae</taxon>
        <taxon>Gimesia</taxon>
    </lineage>
</organism>
<proteinExistence type="predicted"/>
<dbReference type="EMBL" id="DQAY01000059">
    <property type="protein sequence ID" value="HCO23475.1"/>
    <property type="molecule type" value="Genomic_DNA"/>
</dbReference>
<evidence type="ECO:0000313" key="3">
    <source>
        <dbReference type="Proteomes" id="UP000263642"/>
    </source>
</evidence>
<feature type="compositionally biased region" description="Basic residues" evidence="1">
    <location>
        <begin position="1"/>
        <end position="24"/>
    </location>
</feature>
<reference evidence="2 3" key="1">
    <citation type="journal article" date="2018" name="Nat. Biotechnol.">
        <title>A standardized bacterial taxonomy based on genome phylogeny substantially revises the tree of life.</title>
        <authorList>
            <person name="Parks D.H."/>
            <person name="Chuvochina M."/>
            <person name="Waite D.W."/>
            <person name="Rinke C."/>
            <person name="Skarshewski A."/>
            <person name="Chaumeil P.A."/>
            <person name="Hugenholtz P."/>
        </authorList>
    </citation>
    <scope>NUCLEOTIDE SEQUENCE [LARGE SCALE GENOMIC DNA]</scope>
    <source>
        <strain evidence="2">UBA9375</strain>
    </source>
</reference>
<dbReference type="Proteomes" id="UP000263642">
    <property type="component" value="Unassembled WGS sequence"/>
</dbReference>
<evidence type="ECO:0000256" key="1">
    <source>
        <dbReference type="SAM" id="MobiDB-lite"/>
    </source>
</evidence>
<feature type="region of interest" description="Disordered" evidence="1">
    <location>
        <begin position="1"/>
        <end position="33"/>
    </location>
</feature>
<comment type="caution">
    <text evidence="2">The sequence shown here is derived from an EMBL/GenBank/DDBJ whole genome shotgun (WGS) entry which is preliminary data.</text>
</comment>
<dbReference type="AlphaFoldDB" id="A0A3D3R3U0"/>
<gene>
    <name evidence="2" type="ORF">DIT97_10605</name>
</gene>
<accession>A0A3D3R3U0</accession>
<protein>
    <submittedName>
        <fullName evidence="2">Uncharacterized protein</fullName>
    </submittedName>
</protein>
<name>A0A3D3R3U0_9PLAN</name>
<evidence type="ECO:0000313" key="2">
    <source>
        <dbReference type="EMBL" id="HCO23475.1"/>
    </source>
</evidence>
<sequence>MPGTKSVKRHQKKKRKELRRRKRQKQDAVRKDQWKRGSRFPKFKVASGCTAAPEFTDAVYSATQRVNFEDTEFFDNLDQKTWKYMANYGFQRFEILRDLMNEEFAEDTTKAGYAWIQEERNRLSQAIYSLIPESIKNRFMPHNYFTIQPLGKVFFLNCQRVISQKTSQGNIHFGLNTPYLEVAEGMKQLVFTTHALERICERIAPRWRTHVSDLMDIVRFVAYVPRIELTTLHDNQPAVVLFRACGSSIYFTHEVYVEGILGEQNYDSDDDCFEYRLGYWPIVFDDQYVVAKTFLPPGYRGTPEHGLLLNCKLPKDEKSKMLSLAKNHVRDNERAEEWLPLVKWFHENGVPQVRQRGQNNQEIHKSRFVEMGSLLTPTARSWRDE</sequence>